<dbReference type="InterPro" id="IPR035914">
    <property type="entry name" value="Sperma_CUB_dom_sf"/>
</dbReference>
<dbReference type="PROSITE" id="PS50240">
    <property type="entry name" value="TRYPSIN_DOM"/>
    <property type="match status" value="1"/>
</dbReference>
<dbReference type="Pfam" id="PF00057">
    <property type="entry name" value="Ldl_recept_a"/>
    <property type="match status" value="1"/>
</dbReference>
<evidence type="ECO:0000313" key="12">
    <source>
        <dbReference type="Proteomes" id="UP000807504"/>
    </source>
</evidence>
<dbReference type="FunFam" id="2.40.10.10:FF:000003">
    <property type="entry name" value="Transmembrane serine protease 3"/>
    <property type="match status" value="1"/>
</dbReference>
<dbReference type="PRINTS" id="PR00722">
    <property type="entry name" value="CHYMOTRYPSIN"/>
</dbReference>
<dbReference type="InterPro" id="IPR033116">
    <property type="entry name" value="TRYPSIN_SER"/>
</dbReference>
<feature type="signal peptide" evidence="8">
    <location>
        <begin position="1"/>
        <end position="20"/>
    </location>
</feature>
<dbReference type="PROSITE" id="PS01180">
    <property type="entry name" value="CUB"/>
    <property type="match status" value="1"/>
</dbReference>
<evidence type="ECO:0000256" key="7">
    <source>
        <dbReference type="RuleBase" id="RU363034"/>
    </source>
</evidence>
<reference evidence="11" key="1">
    <citation type="journal article" date="2020" name="bioRxiv">
        <title>Chromosome-level reference genome of the European wasp spider Argiope bruennichi: a resource for studies on range expansion and evolutionary adaptation.</title>
        <authorList>
            <person name="Sheffer M.M."/>
            <person name="Hoppe A."/>
            <person name="Krehenwinkel H."/>
            <person name="Uhl G."/>
            <person name="Kuss A.W."/>
            <person name="Jensen L."/>
            <person name="Jensen C."/>
            <person name="Gillespie R.G."/>
            <person name="Hoff K.J."/>
            <person name="Prost S."/>
        </authorList>
    </citation>
    <scope>NUCLEOTIDE SEQUENCE</scope>
</reference>
<feature type="disulfide bond" evidence="6">
    <location>
        <begin position="161"/>
        <end position="179"/>
    </location>
</feature>
<dbReference type="Pfam" id="PF00431">
    <property type="entry name" value="CUB"/>
    <property type="match status" value="1"/>
</dbReference>
<dbReference type="PROSITE" id="PS01209">
    <property type="entry name" value="LDLRA_1"/>
    <property type="match status" value="1"/>
</dbReference>
<name>A0A8T0FJD0_ARGBR</name>
<dbReference type="AlphaFoldDB" id="A0A8T0FJD0"/>
<dbReference type="Gene3D" id="2.60.120.290">
    <property type="entry name" value="Spermadhesin, CUB domain"/>
    <property type="match status" value="1"/>
</dbReference>
<keyword evidence="3 7" id="KW-0720">Serine protease</keyword>
<feature type="chain" id="PRO_5035748060" evidence="8">
    <location>
        <begin position="21"/>
        <end position="459"/>
    </location>
</feature>
<dbReference type="InterPro" id="IPR000859">
    <property type="entry name" value="CUB_dom"/>
</dbReference>
<dbReference type="InterPro" id="IPR036055">
    <property type="entry name" value="LDL_receptor-like_sf"/>
</dbReference>
<keyword evidence="8" id="KW-0732">Signal</keyword>
<dbReference type="EMBL" id="JABXBU010000011">
    <property type="protein sequence ID" value="KAF8790495.1"/>
    <property type="molecule type" value="Genomic_DNA"/>
</dbReference>
<dbReference type="GO" id="GO:0006508">
    <property type="term" value="P:proteolysis"/>
    <property type="evidence" value="ECO:0007669"/>
    <property type="project" value="UniProtKB-KW"/>
</dbReference>
<dbReference type="InterPro" id="IPR002172">
    <property type="entry name" value="LDrepeatLR_classA_rpt"/>
</dbReference>
<protein>
    <submittedName>
        <fullName evidence="11">Prostasin like protein</fullName>
    </submittedName>
</protein>
<dbReference type="CDD" id="cd00112">
    <property type="entry name" value="LDLa"/>
    <property type="match status" value="1"/>
</dbReference>
<evidence type="ECO:0000256" key="6">
    <source>
        <dbReference type="PROSITE-ProRule" id="PRU00124"/>
    </source>
</evidence>
<dbReference type="SUPFAM" id="SSF50494">
    <property type="entry name" value="Trypsin-like serine proteases"/>
    <property type="match status" value="1"/>
</dbReference>
<evidence type="ECO:0000259" key="10">
    <source>
        <dbReference type="PROSITE" id="PS50240"/>
    </source>
</evidence>
<evidence type="ECO:0000313" key="11">
    <source>
        <dbReference type="EMBL" id="KAF8790495.1"/>
    </source>
</evidence>
<dbReference type="SMART" id="SM00192">
    <property type="entry name" value="LDLa"/>
    <property type="match status" value="1"/>
</dbReference>
<evidence type="ECO:0000256" key="2">
    <source>
        <dbReference type="ARBA" id="ARBA00022801"/>
    </source>
</evidence>
<dbReference type="PANTHER" id="PTHR24252">
    <property type="entry name" value="ACROSIN-RELATED"/>
    <property type="match status" value="1"/>
</dbReference>
<reference evidence="11" key="2">
    <citation type="submission" date="2020-06" db="EMBL/GenBank/DDBJ databases">
        <authorList>
            <person name="Sheffer M."/>
        </authorList>
    </citation>
    <scope>NUCLEOTIDE SEQUENCE</scope>
</reference>
<accession>A0A8T0FJD0</accession>
<feature type="domain" description="Peptidase S1" evidence="10">
    <location>
        <begin position="213"/>
        <end position="456"/>
    </location>
</feature>
<dbReference type="InterPro" id="IPR001254">
    <property type="entry name" value="Trypsin_dom"/>
</dbReference>
<dbReference type="SMART" id="SM00020">
    <property type="entry name" value="Tryp_SPc"/>
    <property type="match status" value="1"/>
</dbReference>
<dbReference type="SUPFAM" id="SSF49854">
    <property type="entry name" value="Spermadhesin, CUB domain"/>
    <property type="match status" value="1"/>
</dbReference>
<gene>
    <name evidence="11" type="ORF">HNY73_005510</name>
</gene>
<keyword evidence="4 6" id="KW-1015">Disulfide bond</keyword>
<organism evidence="11 12">
    <name type="scientific">Argiope bruennichi</name>
    <name type="common">Wasp spider</name>
    <name type="synonym">Aranea bruennichi</name>
    <dbReference type="NCBI Taxonomy" id="94029"/>
    <lineage>
        <taxon>Eukaryota</taxon>
        <taxon>Metazoa</taxon>
        <taxon>Ecdysozoa</taxon>
        <taxon>Arthropoda</taxon>
        <taxon>Chelicerata</taxon>
        <taxon>Arachnida</taxon>
        <taxon>Araneae</taxon>
        <taxon>Araneomorphae</taxon>
        <taxon>Entelegynae</taxon>
        <taxon>Araneoidea</taxon>
        <taxon>Araneidae</taxon>
        <taxon>Argiope</taxon>
    </lineage>
</organism>
<evidence type="ECO:0000256" key="1">
    <source>
        <dbReference type="ARBA" id="ARBA00022670"/>
    </source>
</evidence>
<dbReference type="InterPro" id="IPR023415">
    <property type="entry name" value="LDLR_class-A_CS"/>
</dbReference>
<dbReference type="InterPro" id="IPR009003">
    <property type="entry name" value="Peptidase_S1_PA"/>
</dbReference>
<dbReference type="CDD" id="cd00190">
    <property type="entry name" value="Tryp_SPc"/>
    <property type="match status" value="1"/>
</dbReference>
<keyword evidence="1 7" id="KW-0645">Protease</keyword>
<feature type="disulfide bond" evidence="6">
    <location>
        <begin position="154"/>
        <end position="166"/>
    </location>
</feature>
<keyword evidence="12" id="KW-1185">Reference proteome</keyword>
<evidence type="ECO:0000256" key="3">
    <source>
        <dbReference type="ARBA" id="ARBA00022825"/>
    </source>
</evidence>
<comment type="caution">
    <text evidence="11">The sequence shown here is derived from an EMBL/GenBank/DDBJ whole genome shotgun (WGS) entry which is preliminary data.</text>
</comment>
<dbReference type="GO" id="GO:0004252">
    <property type="term" value="F:serine-type endopeptidase activity"/>
    <property type="evidence" value="ECO:0007669"/>
    <property type="project" value="InterPro"/>
</dbReference>
<dbReference type="Gene3D" id="2.40.10.10">
    <property type="entry name" value="Trypsin-like serine proteases"/>
    <property type="match status" value="1"/>
</dbReference>
<dbReference type="InterPro" id="IPR018114">
    <property type="entry name" value="TRYPSIN_HIS"/>
</dbReference>
<dbReference type="PROSITE" id="PS50068">
    <property type="entry name" value="LDLRA_2"/>
    <property type="match status" value="1"/>
</dbReference>
<sequence length="459" mass="50691">MMDLFSLLPILLSITIFSLASTDDSCSINEEISIEQGEAVIICSPGFEKFHYPIDSLCSWVINGVSGSNRRLLIEFLLISIWPSYNCLFDGIILFDGNTTADPILGKFCTGTPSFNLTTSGPHLHAIFYSSDLAMYPFRGFQIRITDMDPEEKCTDEEIICHNKKCVKKNLMCDRQDDCGDGTDEESCGYTVRHSAPCGLAPIAPDIGNGDRIVGGRAAIPGSWPWQCSLRRKGNSLYGHLCGAALINDQWALTAAHCFRDRNNASLWTVHLGKFFKETDESTEQVRYIKEILIHPKYTGLSWDPLLMGNKENDIALIRLNAPVTMTPFVRPICLPPWQIKLPIGTVCHVTGWGETLGTGNADVLKQAAVPIVSREMCQKSYGTINISRSMVCAGYPEGGHDSCKGDSGGPLAIKKRKRWYLVGLVSSGGDCASPMQPGIYTQVSSFKTWISRMIWTHL</sequence>
<evidence type="ECO:0000256" key="5">
    <source>
        <dbReference type="PROSITE-ProRule" id="PRU00059"/>
    </source>
</evidence>
<dbReference type="PANTHER" id="PTHR24252:SF7">
    <property type="entry name" value="HYALIN"/>
    <property type="match status" value="1"/>
</dbReference>
<evidence type="ECO:0000259" key="9">
    <source>
        <dbReference type="PROSITE" id="PS01180"/>
    </source>
</evidence>
<dbReference type="Pfam" id="PF00089">
    <property type="entry name" value="Trypsin"/>
    <property type="match status" value="1"/>
</dbReference>
<evidence type="ECO:0000256" key="8">
    <source>
        <dbReference type="SAM" id="SignalP"/>
    </source>
</evidence>
<feature type="disulfide bond" evidence="6">
    <location>
        <begin position="173"/>
        <end position="188"/>
    </location>
</feature>
<dbReference type="Proteomes" id="UP000807504">
    <property type="component" value="Unassembled WGS sequence"/>
</dbReference>
<comment type="caution">
    <text evidence="5">Lacks conserved residue(s) required for the propagation of feature annotation.</text>
</comment>
<proteinExistence type="predicted"/>
<feature type="domain" description="CUB" evidence="9">
    <location>
        <begin position="26"/>
        <end position="148"/>
    </location>
</feature>
<dbReference type="InterPro" id="IPR043504">
    <property type="entry name" value="Peptidase_S1_PA_chymotrypsin"/>
</dbReference>
<dbReference type="SUPFAM" id="SSF57424">
    <property type="entry name" value="LDL receptor-like module"/>
    <property type="match status" value="1"/>
</dbReference>
<dbReference type="PROSITE" id="PS00135">
    <property type="entry name" value="TRYPSIN_SER"/>
    <property type="match status" value="1"/>
</dbReference>
<dbReference type="CDD" id="cd00041">
    <property type="entry name" value="CUB"/>
    <property type="match status" value="1"/>
</dbReference>
<dbReference type="SMART" id="SM00042">
    <property type="entry name" value="CUB"/>
    <property type="match status" value="1"/>
</dbReference>
<dbReference type="InterPro" id="IPR001314">
    <property type="entry name" value="Peptidase_S1A"/>
</dbReference>
<keyword evidence="2 7" id="KW-0378">Hydrolase</keyword>
<dbReference type="Gene3D" id="4.10.400.10">
    <property type="entry name" value="Low-density Lipoprotein Receptor"/>
    <property type="match status" value="1"/>
</dbReference>
<dbReference type="PROSITE" id="PS00134">
    <property type="entry name" value="TRYPSIN_HIS"/>
    <property type="match status" value="1"/>
</dbReference>
<evidence type="ECO:0000256" key="4">
    <source>
        <dbReference type="ARBA" id="ARBA00023157"/>
    </source>
</evidence>